<comment type="caution">
    <text evidence="1">The sequence shown here is derived from an EMBL/GenBank/DDBJ whole genome shotgun (WGS) entry which is preliminary data.</text>
</comment>
<evidence type="ECO:0000313" key="2">
    <source>
        <dbReference type="Proteomes" id="UP000297280"/>
    </source>
</evidence>
<sequence length="75" mass="8758">MELGVFEEEFKSWFFGKRRDFGTNGWEELLVKGDIEVHKVDADHFSMVVPPRVKELGSVLLEIIEDFARNEAEEE</sequence>
<evidence type="ECO:0008006" key="3">
    <source>
        <dbReference type="Google" id="ProtNLM"/>
    </source>
</evidence>
<organism evidence="1 2">
    <name type="scientific">Botrytis porri</name>
    <dbReference type="NCBI Taxonomy" id="87229"/>
    <lineage>
        <taxon>Eukaryota</taxon>
        <taxon>Fungi</taxon>
        <taxon>Dikarya</taxon>
        <taxon>Ascomycota</taxon>
        <taxon>Pezizomycotina</taxon>
        <taxon>Leotiomycetes</taxon>
        <taxon>Helotiales</taxon>
        <taxon>Sclerotiniaceae</taxon>
        <taxon>Botrytis</taxon>
    </lineage>
</organism>
<dbReference type="InterPro" id="IPR029058">
    <property type="entry name" value="AB_hydrolase_fold"/>
</dbReference>
<dbReference type="Gene3D" id="3.40.50.1820">
    <property type="entry name" value="alpha/beta hydrolase"/>
    <property type="match status" value="1"/>
</dbReference>
<reference evidence="1 2" key="1">
    <citation type="submission" date="2017-12" db="EMBL/GenBank/DDBJ databases">
        <title>Comparative genomics of Botrytis spp.</title>
        <authorList>
            <person name="Valero-Jimenez C.A."/>
            <person name="Tapia P."/>
            <person name="Veloso J."/>
            <person name="Silva-Moreno E."/>
            <person name="Staats M."/>
            <person name="Valdes J.H."/>
            <person name="Van Kan J.A.L."/>
        </authorList>
    </citation>
    <scope>NUCLEOTIDE SEQUENCE [LARGE SCALE GENOMIC DNA]</scope>
    <source>
        <strain evidence="1 2">MUCL3349</strain>
    </source>
</reference>
<dbReference type="Proteomes" id="UP000297280">
    <property type="component" value="Unassembled WGS sequence"/>
</dbReference>
<proteinExistence type="predicted"/>
<dbReference type="STRING" id="87229.A0A4Z1KRK8"/>
<dbReference type="AlphaFoldDB" id="A0A4Z1KRK8"/>
<protein>
    <recommendedName>
        <fullName evidence="3">Alpha/beta hydrolase fold-3 domain-containing protein</fullName>
    </recommendedName>
</protein>
<dbReference type="EMBL" id="PQXO01000477">
    <property type="protein sequence ID" value="TGO84675.1"/>
    <property type="molecule type" value="Genomic_DNA"/>
</dbReference>
<accession>A0A4Z1KRK8</accession>
<evidence type="ECO:0000313" key="1">
    <source>
        <dbReference type="EMBL" id="TGO84675.1"/>
    </source>
</evidence>
<gene>
    <name evidence="1" type="ORF">BPOR_0478g00040</name>
</gene>
<keyword evidence="2" id="KW-1185">Reference proteome</keyword>
<name>A0A4Z1KRK8_9HELO</name>